<evidence type="ECO:0000256" key="4">
    <source>
        <dbReference type="RuleBase" id="RU004417"/>
    </source>
</evidence>
<dbReference type="InterPro" id="IPR006095">
    <property type="entry name" value="Glu/Leu/Phe/Val/Trp_DH"/>
</dbReference>
<keyword evidence="3" id="KW-0520">NAD</keyword>
<dbReference type="InterPro" id="IPR036291">
    <property type="entry name" value="NAD(P)-bd_dom_sf"/>
</dbReference>
<dbReference type="InterPro" id="IPR046346">
    <property type="entry name" value="Aminoacid_DH-like_N_sf"/>
</dbReference>
<dbReference type="EC" id="1.4.1.9" evidence="7"/>
<keyword evidence="2 4" id="KW-0560">Oxidoreductase</keyword>
<dbReference type="PANTHER" id="PTHR42722">
    <property type="entry name" value="LEUCINE DEHYDROGENASE"/>
    <property type="match status" value="1"/>
</dbReference>
<dbReference type="Pfam" id="PF00208">
    <property type="entry name" value="ELFV_dehydrog"/>
    <property type="match status" value="1"/>
</dbReference>
<dbReference type="InterPro" id="IPR006097">
    <property type="entry name" value="Glu/Leu/Phe/Val/Trp_DH_dimer"/>
</dbReference>
<dbReference type="GO" id="GO:0050049">
    <property type="term" value="F:L-leucine dehydrogenase activity"/>
    <property type="evidence" value="ECO:0007669"/>
    <property type="project" value="UniProtKB-EC"/>
</dbReference>
<dbReference type="PRINTS" id="PR00082">
    <property type="entry name" value="GLFDHDRGNASE"/>
</dbReference>
<dbReference type="PIRSF" id="PIRSF000188">
    <property type="entry name" value="Phe_leu_dh"/>
    <property type="match status" value="1"/>
</dbReference>
<protein>
    <submittedName>
        <fullName evidence="7">Leucine dehydrogenase</fullName>
        <ecNumber evidence="7">1.4.1.9</ecNumber>
    </submittedName>
</protein>
<evidence type="ECO:0000313" key="8">
    <source>
        <dbReference type="Proteomes" id="UP001225356"/>
    </source>
</evidence>
<feature type="domain" description="Glutamate/phenylalanine/leucine/valine/L-tryptophan dehydrogenase C-terminal" evidence="6">
    <location>
        <begin position="140"/>
        <end position="347"/>
    </location>
</feature>
<organism evidence="7 8">
    <name type="scientific">Streptosporangium lutulentum</name>
    <dbReference type="NCBI Taxonomy" id="1461250"/>
    <lineage>
        <taxon>Bacteria</taxon>
        <taxon>Bacillati</taxon>
        <taxon>Actinomycetota</taxon>
        <taxon>Actinomycetes</taxon>
        <taxon>Streptosporangiales</taxon>
        <taxon>Streptosporangiaceae</taxon>
        <taxon>Streptosporangium</taxon>
    </lineage>
</organism>
<sequence length="369" mass="38430">MLDHEQILIRRGPRSGLPVILALHSTALGPAAGGLRLWRYPDWRDGLADALRLSAAMTLKFAAAGLAGGGGKTVVALPQGTRLDPARRRDVLYDVADVIDSMGGVYAVGPDVGTAPADMAVIGEVTPHVFCKPEDLGGSGDSSPHTARGTLAALRAVGRRLYGDGDLEGRRMALIGLGHVGEHLARLLAAEGVELTVTDIDTAKRELAEELGAAWRSPEEIVSADVDILIPAALGGVLTTRAVRDLRCRAVAGPANNQLDTPEVSELLHQRGIVWIPDYIASAGGVINAMTTELHGLGVDQALARVNAIEGTVADLLKTADDLGVTPAQAGLEMARRRIRAAMPETLPRPHRGGAPSPAGAADGPAPFI</sequence>
<evidence type="ECO:0000256" key="2">
    <source>
        <dbReference type="ARBA" id="ARBA00023002"/>
    </source>
</evidence>
<accession>A0ABT9QQI5</accession>
<keyword evidence="8" id="KW-1185">Reference proteome</keyword>
<name>A0ABT9QQI5_9ACTN</name>
<evidence type="ECO:0000313" key="7">
    <source>
        <dbReference type="EMBL" id="MDP9849030.1"/>
    </source>
</evidence>
<feature type="region of interest" description="Disordered" evidence="5">
    <location>
        <begin position="345"/>
        <end position="369"/>
    </location>
</feature>
<comment type="caution">
    <text evidence="7">The sequence shown here is derived from an EMBL/GenBank/DDBJ whole genome shotgun (WGS) entry which is preliminary data.</text>
</comment>
<dbReference type="PANTHER" id="PTHR42722:SF1">
    <property type="entry name" value="VALINE DEHYDROGENASE"/>
    <property type="match status" value="1"/>
</dbReference>
<dbReference type="Pfam" id="PF02812">
    <property type="entry name" value="ELFV_dehydrog_N"/>
    <property type="match status" value="1"/>
</dbReference>
<dbReference type="EMBL" id="JAUSQU010000001">
    <property type="protein sequence ID" value="MDP9849030.1"/>
    <property type="molecule type" value="Genomic_DNA"/>
</dbReference>
<comment type="similarity">
    <text evidence="1 4">Belongs to the Glu/Leu/Phe/Val dehydrogenases family.</text>
</comment>
<dbReference type="InterPro" id="IPR006096">
    <property type="entry name" value="Glu/Leu/Phe/Val/Trp_DH_C"/>
</dbReference>
<dbReference type="SUPFAM" id="SSF51735">
    <property type="entry name" value="NAD(P)-binding Rossmann-fold domains"/>
    <property type="match status" value="1"/>
</dbReference>
<gene>
    <name evidence="7" type="ORF">J2853_008241</name>
</gene>
<feature type="compositionally biased region" description="Low complexity" evidence="5">
    <location>
        <begin position="353"/>
        <end position="369"/>
    </location>
</feature>
<proteinExistence type="inferred from homology"/>
<dbReference type="SMART" id="SM00839">
    <property type="entry name" value="ELFV_dehydrog"/>
    <property type="match status" value="1"/>
</dbReference>
<dbReference type="SUPFAM" id="SSF53223">
    <property type="entry name" value="Aminoacid dehydrogenase-like, N-terminal domain"/>
    <property type="match status" value="1"/>
</dbReference>
<evidence type="ECO:0000256" key="3">
    <source>
        <dbReference type="ARBA" id="ARBA00023027"/>
    </source>
</evidence>
<evidence type="ECO:0000259" key="6">
    <source>
        <dbReference type="SMART" id="SM00839"/>
    </source>
</evidence>
<dbReference type="Proteomes" id="UP001225356">
    <property type="component" value="Unassembled WGS sequence"/>
</dbReference>
<dbReference type="RefSeq" id="WP_307566656.1">
    <property type="nucleotide sequence ID" value="NZ_JAUSQU010000001.1"/>
</dbReference>
<evidence type="ECO:0000256" key="5">
    <source>
        <dbReference type="SAM" id="MobiDB-lite"/>
    </source>
</evidence>
<evidence type="ECO:0000256" key="1">
    <source>
        <dbReference type="ARBA" id="ARBA00006382"/>
    </source>
</evidence>
<dbReference type="Gene3D" id="3.40.50.10860">
    <property type="entry name" value="Leucine Dehydrogenase, chain A, domain 1"/>
    <property type="match status" value="1"/>
</dbReference>
<dbReference type="Gene3D" id="3.40.50.720">
    <property type="entry name" value="NAD(P)-binding Rossmann-like Domain"/>
    <property type="match status" value="1"/>
</dbReference>
<dbReference type="InterPro" id="IPR016211">
    <property type="entry name" value="Glu/Phe/Leu/Val/Trp_DH_bac/arc"/>
</dbReference>
<dbReference type="CDD" id="cd01075">
    <property type="entry name" value="NAD_bind_Leu_Phe_Val_DH"/>
    <property type="match status" value="1"/>
</dbReference>
<reference evidence="7 8" key="1">
    <citation type="submission" date="2023-07" db="EMBL/GenBank/DDBJ databases">
        <title>Sequencing the genomes of 1000 actinobacteria strains.</title>
        <authorList>
            <person name="Klenk H.-P."/>
        </authorList>
    </citation>
    <scope>NUCLEOTIDE SEQUENCE [LARGE SCALE GENOMIC DNA]</scope>
    <source>
        <strain evidence="7 8">DSM 46740</strain>
    </source>
</reference>